<dbReference type="NCBIfam" id="TIGR04408">
    <property type="entry name" value="LptG_lptG"/>
    <property type="match status" value="1"/>
</dbReference>
<proteinExistence type="inferred from homology"/>
<protein>
    <submittedName>
        <fullName evidence="10">Lipopolysaccharide ABC transporter permease</fullName>
    </submittedName>
</protein>
<dbReference type="PATRIC" id="fig|745411.4.peg.1630"/>
<feature type="transmembrane region" description="Helical" evidence="9">
    <location>
        <begin position="302"/>
        <end position="325"/>
    </location>
</feature>
<dbReference type="eggNOG" id="COG0795">
    <property type="taxonomic scope" value="Bacteria"/>
</dbReference>
<dbReference type="AlphaFoldDB" id="K2JX48"/>
<gene>
    <name evidence="10" type="ORF">B3C1_08351</name>
</gene>
<name>K2JX48_9GAMM</name>
<dbReference type="STRING" id="745411.B3C1_08351"/>
<feature type="transmembrane region" description="Helical" evidence="9">
    <location>
        <begin position="63"/>
        <end position="82"/>
    </location>
</feature>
<keyword evidence="5 9" id="KW-0812">Transmembrane</keyword>
<feature type="transmembrane region" description="Helical" evidence="9">
    <location>
        <begin position="6"/>
        <end position="26"/>
    </location>
</feature>
<dbReference type="GO" id="GO:0043190">
    <property type="term" value="C:ATP-binding cassette (ABC) transporter complex"/>
    <property type="evidence" value="ECO:0007669"/>
    <property type="project" value="InterPro"/>
</dbReference>
<keyword evidence="4" id="KW-1003">Cell membrane</keyword>
<organism evidence="10 11">
    <name type="scientific">Gallaecimonas xiamenensis 3-C-1</name>
    <dbReference type="NCBI Taxonomy" id="745411"/>
    <lineage>
        <taxon>Bacteria</taxon>
        <taxon>Pseudomonadati</taxon>
        <taxon>Pseudomonadota</taxon>
        <taxon>Gammaproteobacteria</taxon>
        <taxon>Enterobacterales</taxon>
        <taxon>Gallaecimonadaceae</taxon>
        <taxon>Gallaecimonas</taxon>
    </lineage>
</organism>
<feature type="transmembrane region" description="Helical" evidence="9">
    <location>
        <begin position="331"/>
        <end position="349"/>
    </location>
</feature>
<evidence type="ECO:0000313" key="10">
    <source>
        <dbReference type="EMBL" id="EKE74884.1"/>
    </source>
</evidence>
<comment type="subunit">
    <text evidence="8">Component of the lipopolysaccharide transport and assembly complex. The LptBFG transporter is composed of two ATP-binding proteins (LptB) and two transmembrane proteins (LptF and LptG).</text>
</comment>
<evidence type="ECO:0000256" key="6">
    <source>
        <dbReference type="ARBA" id="ARBA00022989"/>
    </source>
</evidence>
<dbReference type="InterPro" id="IPR005495">
    <property type="entry name" value="LptG/LptF_permease"/>
</dbReference>
<evidence type="ECO:0000256" key="8">
    <source>
        <dbReference type="ARBA" id="ARBA00026081"/>
    </source>
</evidence>
<evidence type="ECO:0000256" key="3">
    <source>
        <dbReference type="ARBA" id="ARBA00007725"/>
    </source>
</evidence>
<evidence type="ECO:0000256" key="9">
    <source>
        <dbReference type="SAM" id="Phobius"/>
    </source>
</evidence>
<comment type="similarity">
    <text evidence="3">Belongs to the LptF/LptG family.</text>
</comment>
<evidence type="ECO:0000256" key="1">
    <source>
        <dbReference type="ARBA" id="ARBA00002265"/>
    </source>
</evidence>
<reference evidence="10 11" key="1">
    <citation type="journal article" date="2012" name="J. Bacteriol.">
        <title>Genome Sequence of Gallaecimonas xiamenensis Type Strain 3-C-1.</title>
        <authorList>
            <person name="Lai Q."/>
            <person name="Wang L."/>
            <person name="Wang W."/>
            <person name="Shao Z."/>
        </authorList>
    </citation>
    <scope>NUCLEOTIDE SEQUENCE [LARGE SCALE GENOMIC DNA]</scope>
    <source>
        <strain evidence="10 11">3-C-1</strain>
    </source>
</reference>
<dbReference type="Proteomes" id="UP000006755">
    <property type="component" value="Unassembled WGS sequence"/>
</dbReference>
<dbReference type="PANTHER" id="PTHR33529">
    <property type="entry name" value="SLR0882 PROTEIN-RELATED"/>
    <property type="match status" value="1"/>
</dbReference>
<dbReference type="InterPro" id="IPR030923">
    <property type="entry name" value="LptG"/>
</dbReference>
<keyword evidence="7 9" id="KW-0472">Membrane</keyword>
<keyword evidence="11" id="KW-1185">Reference proteome</keyword>
<sequence>MRILDLYIGRVILATTLLCLVVLVGLSGLIKFVEQLKYVGRGVYDIADAGLFVLFSVPRDLEIFFPMGVLLGGLIGLGMMASSSELTVMQASGMSKFDIIFSAMKTVFLLMLVIVALSEFVAPGAERYARDMRTQAMSGGTLLSDANGLWARDGHLFVHIQQLVDAEELGDVTLYEFDGLQLKRLIHAERAFWEHNAWRLQDVKETFLESDSTRIADSASMLLPSELTPDKLGVVTVKPEALSMRGLSKYVEYLENNKQDGSRYKLAFWRKLMAPLNLAVMLLLACSFVFGPLRSVTMGARILLGIIAGFSFFLVSEIFGPLSLVYQVPPVLGAMLPAVLFIGFSVYLMRRPA</sequence>
<dbReference type="GO" id="GO:0055085">
    <property type="term" value="P:transmembrane transport"/>
    <property type="evidence" value="ECO:0007669"/>
    <property type="project" value="InterPro"/>
</dbReference>
<accession>K2JX48</accession>
<comment type="caution">
    <text evidence="10">The sequence shown here is derived from an EMBL/GenBank/DDBJ whole genome shotgun (WGS) entry which is preliminary data.</text>
</comment>
<evidence type="ECO:0000256" key="4">
    <source>
        <dbReference type="ARBA" id="ARBA00022475"/>
    </source>
</evidence>
<evidence type="ECO:0000313" key="11">
    <source>
        <dbReference type="Proteomes" id="UP000006755"/>
    </source>
</evidence>
<comment type="subcellular location">
    <subcellularLocation>
        <location evidence="2">Cell membrane</location>
        <topology evidence="2">Multi-pass membrane protein</topology>
    </subcellularLocation>
</comment>
<dbReference type="EMBL" id="AMRI01000010">
    <property type="protein sequence ID" value="EKE74884.1"/>
    <property type="molecule type" value="Genomic_DNA"/>
</dbReference>
<keyword evidence="6 9" id="KW-1133">Transmembrane helix</keyword>
<feature type="transmembrane region" description="Helical" evidence="9">
    <location>
        <begin position="103"/>
        <end position="122"/>
    </location>
</feature>
<dbReference type="PANTHER" id="PTHR33529:SF2">
    <property type="entry name" value="LIPOPOLYSACCHARIDE EXPORT SYSTEM PERMEASE PROTEIN LPTG"/>
    <property type="match status" value="1"/>
</dbReference>
<dbReference type="Pfam" id="PF03739">
    <property type="entry name" value="LptF_LptG"/>
    <property type="match status" value="1"/>
</dbReference>
<feature type="transmembrane region" description="Helical" evidence="9">
    <location>
        <begin position="272"/>
        <end position="290"/>
    </location>
</feature>
<evidence type="ECO:0000256" key="7">
    <source>
        <dbReference type="ARBA" id="ARBA00023136"/>
    </source>
</evidence>
<evidence type="ECO:0000256" key="5">
    <source>
        <dbReference type="ARBA" id="ARBA00022692"/>
    </source>
</evidence>
<evidence type="ECO:0000256" key="2">
    <source>
        <dbReference type="ARBA" id="ARBA00004651"/>
    </source>
</evidence>
<dbReference type="GO" id="GO:0015920">
    <property type="term" value="P:lipopolysaccharide transport"/>
    <property type="evidence" value="ECO:0007669"/>
    <property type="project" value="TreeGrafter"/>
</dbReference>
<comment type="function">
    <text evidence="1">Part of the ABC transporter complex LptBFG involved in the translocation of lipopolysaccharide (LPS) from the inner membrane to the outer membrane.</text>
</comment>
<dbReference type="OrthoDB" id="9776227at2"/>